<keyword evidence="7" id="KW-1185">Reference proteome</keyword>
<dbReference type="EMBL" id="JBHRYJ010000002">
    <property type="protein sequence ID" value="MFC3676290.1"/>
    <property type="molecule type" value="Genomic_DNA"/>
</dbReference>
<organism evidence="6 7">
    <name type="scientific">Ferrovibrio xuzhouensis</name>
    <dbReference type="NCBI Taxonomy" id="1576914"/>
    <lineage>
        <taxon>Bacteria</taxon>
        <taxon>Pseudomonadati</taxon>
        <taxon>Pseudomonadota</taxon>
        <taxon>Alphaproteobacteria</taxon>
        <taxon>Rhodospirillales</taxon>
        <taxon>Rhodospirillaceae</taxon>
        <taxon>Ferrovibrio</taxon>
    </lineage>
</organism>
<dbReference type="Gene3D" id="3.50.50.60">
    <property type="entry name" value="FAD/NAD(P)-binding domain"/>
    <property type="match status" value="1"/>
</dbReference>
<name>A0ABV7VFQ9_9PROT</name>
<keyword evidence="4" id="KW-0408">Iron</keyword>
<keyword evidence="2" id="KW-0479">Metal-binding</keyword>
<dbReference type="InterPro" id="IPR039650">
    <property type="entry name" value="HdrA-like"/>
</dbReference>
<dbReference type="InterPro" id="IPR036188">
    <property type="entry name" value="FAD/NAD-bd_sf"/>
</dbReference>
<dbReference type="PANTHER" id="PTHR43498:SF1">
    <property type="entry name" value="COB--COM HETERODISULFIDE REDUCTASE IRON-SULFUR SUBUNIT A"/>
    <property type="match status" value="1"/>
</dbReference>
<evidence type="ECO:0000256" key="5">
    <source>
        <dbReference type="ARBA" id="ARBA00023014"/>
    </source>
</evidence>
<dbReference type="Proteomes" id="UP001595711">
    <property type="component" value="Unassembled WGS sequence"/>
</dbReference>
<gene>
    <name evidence="6" type="ORF">ACFOOQ_12095</name>
</gene>
<evidence type="ECO:0000256" key="2">
    <source>
        <dbReference type="ARBA" id="ARBA00022723"/>
    </source>
</evidence>
<sequence length="438" mass="47077">MSEPYPIPATRIVRQDAASIAAPRVIAADIVVVGAGISGVSAALEAAKLGRRVALVDAGQQLGGQSTGSMLGTLCGFYSNGPEPYRVVYGIVDDMFDHLRRADAFSIRKGRNTYIPLYQEQALVRWIEQAVTAAGIDVLLGAILLRVNRDGGRITSLSLATRFGPVELRGTGFVDASGDAALTYAAGFACREPVTPIMGTLMFTIEGFDQDAAQTLDRWTVQKRLGEVGPQYGLVRRDGFVFAFPGKGQATVNMTHVETPLDPLGYAAAQAEGRAQADRVVAFLRGEYPQIFGAARVRQYGFLGIRQTRWIVGGHSLTVEEVRQGVKQPDAILRCSWPIELHDRAEDVHWEEFGDDHLHYMPFGALVPQEADNLVAAGRCADGDPAALSSVRVMGPCVAMGAAAAQALDLAGAGSVRQIDIAALQGRLTDNLERRDRE</sequence>
<proteinExistence type="predicted"/>
<keyword evidence="5" id="KW-0411">Iron-sulfur</keyword>
<keyword evidence="3 6" id="KW-0560">Oxidoreductase</keyword>
<dbReference type="GO" id="GO:0016491">
    <property type="term" value="F:oxidoreductase activity"/>
    <property type="evidence" value="ECO:0007669"/>
    <property type="project" value="UniProtKB-KW"/>
</dbReference>
<evidence type="ECO:0000256" key="1">
    <source>
        <dbReference type="ARBA" id="ARBA00022485"/>
    </source>
</evidence>
<reference evidence="7" key="1">
    <citation type="journal article" date="2019" name="Int. J. Syst. Evol. Microbiol.">
        <title>The Global Catalogue of Microorganisms (GCM) 10K type strain sequencing project: providing services to taxonomists for standard genome sequencing and annotation.</title>
        <authorList>
            <consortium name="The Broad Institute Genomics Platform"/>
            <consortium name="The Broad Institute Genome Sequencing Center for Infectious Disease"/>
            <person name="Wu L."/>
            <person name="Ma J."/>
        </authorList>
    </citation>
    <scope>NUCLEOTIDE SEQUENCE [LARGE SCALE GENOMIC DNA]</scope>
    <source>
        <strain evidence="7">KCTC 42182</strain>
    </source>
</reference>
<evidence type="ECO:0000256" key="3">
    <source>
        <dbReference type="ARBA" id="ARBA00023002"/>
    </source>
</evidence>
<dbReference type="RefSeq" id="WP_379726623.1">
    <property type="nucleotide sequence ID" value="NZ_JBHRYJ010000002.1"/>
</dbReference>
<dbReference type="SUPFAM" id="SSF51905">
    <property type="entry name" value="FAD/NAD(P)-binding domain"/>
    <property type="match status" value="1"/>
</dbReference>
<evidence type="ECO:0000313" key="7">
    <source>
        <dbReference type="Proteomes" id="UP001595711"/>
    </source>
</evidence>
<accession>A0ABV7VFQ9</accession>
<comment type="caution">
    <text evidence="6">The sequence shown here is derived from an EMBL/GenBank/DDBJ whole genome shotgun (WGS) entry which is preliminary data.</text>
</comment>
<dbReference type="EC" id="1.-.-.-" evidence="6"/>
<keyword evidence="1" id="KW-0004">4Fe-4S</keyword>
<dbReference type="PANTHER" id="PTHR43498">
    <property type="entry name" value="FERREDOXIN:COB-COM HETERODISULFIDE REDUCTASE SUBUNIT A"/>
    <property type="match status" value="1"/>
</dbReference>
<evidence type="ECO:0000313" key="6">
    <source>
        <dbReference type="EMBL" id="MFC3676290.1"/>
    </source>
</evidence>
<dbReference type="Pfam" id="PF12831">
    <property type="entry name" value="FAD_oxidored"/>
    <property type="match status" value="1"/>
</dbReference>
<protein>
    <submittedName>
        <fullName evidence="6">FAD-dependent oxidoreductase</fullName>
        <ecNumber evidence="6">1.-.-.-</ecNumber>
    </submittedName>
</protein>
<evidence type="ECO:0000256" key="4">
    <source>
        <dbReference type="ARBA" id="ARBA00023004"/>
    </source>
</evidence>